<dbReference type="InterPro" id="IPR059180">
    <property type="entry name" value="3D_YorM"/>
</dbReference>
<comment type="caution">
    <text evidence="3">The sequence shown here is derived from an EMBL/GenBank/DDBJ whole genome shotgun (WGS) entry which is preliminary data.</text>
</comment>
<keyword evidence="1" id="KW-0732">Signal</keyword>
<dbReference type="InterPro" id="IPR051933">
    <property type="entry name" value="Resuscitation_pf_RpfB"/>
</dbReference>
<dbReference type="InterPro" id="IPR007137">
    <property type="entry name" value="DUF348"/>
</dbReference>
<dbReference type="InterPro" id="IPR010611">
    <property type="entry name" value="3D_dom"/>
</dbReference>
<dbReference type="EMBL" id="SLXT01000003">
    <property type="protein sequence ID" value="TCP68468.1"/>
    <property type="molecule type" value="Genomic_DNA"/>
</dbReference>
<evidence type="ECO:0000256" key="1">
    <source>
        <dbReference type="ARBA" id="ARBA00022729"/>
    </source>
</evidence>
<dbReference type="Proteomes" id="UP000294813">
    <property type="component" value="Unassembled WGS sequence"/>
</dbReference>
<dbReference type="AlphaFoldDB" id="A0A4R2RY72"/>
<dbReference type="InterPro" id="IPR036908">
    <property type="entry name" value="RlpA-like_sf"/>
</dbReference>
<dbReference type="Gene3D" id="2.40.40.10">
    <property type="entry name" value="RlpA-like domain"/>
    <property type="match status" value="1"/>
</dbReference>
<feature type="domain" description="G5" evidence="2">
    <location>
        <begin position="249"/>
        <end position="329"/>
    </location>
</feature>
<dbReference type="PANTHER" id="PTHR39160">
    <property type="entry name" value="CELL WALL-BINDING PROTEIN YOCH"/>
    <property type="match status" value="1"/>
</dbReference>
<dbReference type="Pfam" id="PF06725">
    <property type="entry name" value="3D"/>
    <property type="match status" value="1"/>
</dbReference>
<dbReference type="PANTHER" id="PTHR39160:SF4">
    <property type="entry name" value="RESUSCITATION-PROMOTING FACTOR RPFB"/>
    <property type="match status" value="1"/>
</dbReference>
<dbReference type="OrthoDB" id="9798935at2"/>
<dbReference type="RefSeq" id="WP_131918063.1">
    <property type="nucleotide sequence ID" value="NZ_JAOQNU010000003.1"/>
</dbReference>
<dbReference type="GO" id="GO:0004553">
    <property type="term" value="F:hydrolase activity, hydrolyzing O-glycosyl compounds"/>
    <property type="evidence" value="ECO:0007669"/>
    <property type="project" value="InterPro"/>
</dbReference>
<proteinExistence type="predicted"/>
<keyword evidence="4" id="KW-1185">Reference proteome</keyword>
<evidence type="ECO:0000313" key="3">
    <source>
        <dbReference type="EMBL" id="TCP68468.1"/>
    </source>
</evidence>
<dbReference type="Gene3D" id="2.20.230.10">
    <property type="entry name" value="Resuscitation-promoting factor rpfb"/>
    <property type="match status" value="1"/>
</dbReference>
<gene>
    <name evidence="3" type="ORF">EDD73_10399</name>
</gene>
<dbReference type="Pfam" id="PF07501">
    <property type="entry name" value="G5"/>
    <property type="match status" value="1"/>
</dbReference>
<dbReference type="InterPro" id="IPR011098">
    <property type="entry name" value="G5_dom"/>
</dbReference>
<protein>
    <submittedName>
        <fullName evidence="3">Uncharacterized protein DUF348</fullName>
    </submittedName>
</protein>
<evidence type="ECO:0000259" key="2">
    <source>
        <dbReference type="PROSITE" id="PS51109"/>
    </source>
</evidence>
<evidence type="ECO:0000313" key="4">
    <source>
        <dbReference type="Proteomes" id="UP000294813"/>
    </source>
</evidence>
<dbReference type="GO" id="GO:0009254">
    <property type="term" value="P:peptidoglycan turnover"/>
    <property type="evidence" value="ECO:0007669"/>
    <property type="project" value="InterPro"/>
</dbReference>
<accession>A0A4R2RY72</accession>
<dbReference type="GO" id="GO:0019867">
    <property type="term" value="C:outer membrane"/>
    <property type="evidence" value="ECO:0007669"/>
    <property type="project" value="InterPro"/>
</dbReference>
<reference evidence="3 4" key="1">
    <citation type="submission" date="2019-03" db="EMBL/GenBank/DDBJ databases">
        <title>Genomic Encyclopedia of Type Strains, Phase IV (KMG-IV): sequencing the most valuable type-strain genomes for metagenomic binning, comparative biology and taxonomic classification.</title>
        <authorList>
            <person name="Goeker M."/>
        </authorList>
    </citation>
    <scope>NUCLEOTIDE SEQUENCE [LARGE SCALE GENOMIC DNA]</scope>
    <source>
        <strain evidence="3 4">DSM 11170</strain>
    </source>
</reference>
<dbReference type="SUPFAM" id="SSF50685">
    <property type="entry name" value="Barwin-like endoglucanases"/>
    <property type="match status" value="1"/>
</dbReference>
<dbReference type="PROSITE" id="PS51109">
    <property type="entry name" value="G5"/>
    <property type="match status" value="1"/>
</dbReference>
<dbReference type="SMART" id="SM01208">
    <property type="entry name" value="G5"/>
    <property type="match status" value="1"/>
</dbReference>
<sequence>MSDGKFGTEQRRRLSQPVQKAKSLADGIWPGIQQMMQHMIEFGKSLGSRSFEGWARAWSMIPTLFQKREGSAIRRHEPGATMPVAVAGEVSDDTVSTVPSGAWYAHFTGWFQGGPQKAWIVAVVLLLLSGWGGYHWMENQIIIDVDGNPMKVSTFKKTVSEALAEKEIVLGEKDRLEPEPQTKLADGTVIKVTRAFSVNVWADGKQKVLLTTPRVVKDLLAEAQIEVKPLDRVEPSLETLVDQPQKVRVIRVRQKEITTEQVIPFRVAQQSDPNLERGLRRIVSRGKNGLERHKARITYEDGKEVRREIVEQKVIRPPVNQVVAMGTIDHVSRGGLDLHIKEARYMSATAYTHTGNNTASGVYPEVGMAAVDSSVIPLGSRLYVEGYGFARAMDRGGAIVGDKIDLFMETNGEARRWGKRNVKVYVLK</sequence>
<organism evidence="3 4">
    <name type="scientific">Heliophilum fasciatum</name>
    <dbReference type="NCBI Taxonomy" id="35700"/>
    <lineage>
        <taxon>Bacteria</taxon>
        <taxon>Bacillati</taxon>
        <taxon>Bacillota</taxon>
        <taxon>Clostridia</taxon>
        <taxon>Eubacteriales</taxon>
        <taxon>Heliobacteriaceae</taxon>
        <taxon>Heliophilum</taxon>
    </lineage>
</organism>
<name>A0A4R2RY72_9FIRM</name>
<dbReference type="Pfam" id="PF03990">
    <property type="entry name" value="DUF348"/>
    <property type="match status" value="2"/>
</dbReference>
<dbReference type="CDD" id="cd14667">
    <property type="entry name" value="3D_containing_proteins"/>
    <property type="match status" value="1"/>
</dbReference>